<dbReference type="Gene3D" id="1.20.1640.10">
    <property type="entry name" value="Multidrug efflux transporter AcrB transmembrane domain"/>
    <property type="match status" value="2"/>
</dbReference>
<accession>A0A1T4W214</accession>
<proteinExistence type="predicted"/>
<feature type="transmembrane region" description="Helical" evidence="1">
    <location>
        <begin position="524"/>
        <end position="542"/>
    </location>
</feature>
<name>A0A1T4W214_9GAMM</name>
<evidence type="ECO:0000313" key="3">
    <source>
        <dbReference type="Proteomes" id="UP000190162"/>
    </source>
</evidence>
<dbReference type="Gene3D" id="3.30.70.1320">
    <property type="entry name" value="Multidrug efflux transporter AcrB pore domain like"/>
    <property type="match status" value="1"/>
</dbReference>
<feature type="transmembrane region" description="Helical" evidence="1">
    <location>
        <begin position="383"/>
        <end position="407"/>
    </location>
</feature>
<dbReference type="Gene3D" id="3.30.2090.10">
    <property type="entry name" value="Multidrug efflux transporter AcrB TolC docking domain, DN and DC subdomains"/>
    <property type="match status" value="1"/>
</dbReference>
<dbReference type="SUPFAM" id="SSF82866">
    <property type="entry name" value="Multidrug efflux transporter AcrB transmembrane domain"/>
    <property type="match status" value="1"/>
</dbReference>
<dbReference type="SUPFAM" id="SSF82693">
    <property type="entry name" value="Multidrug efflux transporter AcrB pore domain, PN1, PN2, PC1 and PC2 subdomains"/>
    <property type="match status" value="2"/>
</dbReference>
<reference evidence="3" key="1">
    <citation type="submission" date="2017-02" db="EMBL/GenBank/DDBJ databases">
        <authorList>
            <person name="Varghese N."/>
            <person name="Submissions S."/>
        </authorList>
    </citation>
    <scope>NUCLEOTIDE SEQUENCE [LARGE SCALE GENOMIC DNA]</scope>
    <source>
        <strain evidence="3">DSM 22720</strain>
    </source>
</reference>
<dbReference type="EMBL" id="FUXU01000140">
    <property type="protein sequence ID" value="SKA71105.1"/>
    <property type="molecule type" value="Genomic_DNA"/>
</dbReference>
<protein>
    <submittedName>
        <fullName evidence="2">AcrB/AcrD/AcrF family protein</fullName>
    </submittedName>
</protein>
<dbReference type="GO" id="GO:0042910">
    <property type="term" value="F:xenobiotic transmembrane transporter activity"/>
    <property type="evidence" value="ECO:0007669"/>
    <property type="project" value="TreeGrafter"/>
</dbReference>
<evidence type="ECO:0000256" key="1">
    <source>
        <dbReference type="SAM" id="Phobius"/>
    </source>
</evidence>
<feature type="transmembrane region" description="Helical" evidence="1">
    <location>
        <begin position="357"/>
        <end position="377"/>
    </location>
</feature>
<dbReference type="InterPro" id="IPR027463">
    <property type="entry name" value="AcrB_DN_DC_subdom"/>
</dbReference>
<dbReference type="Proteomes" id="UP000190162">
    <property type="component" value="Unassembled WGS sequence"/>
</dbReference>
<dbReference type="RefSeq" id="WP_244556716.1">
    <property type="nucleotide sequence ID" value="NZ_FUXU01000140.1"/>
</dbReference>
<dbReference type="InterPro" id="IPR001036">
    <property type="entry name" value="Acrflvin-R"/>
</dbReference>
<sequence>MDIFVKKPILAIVISLIIMISGLLAASRLAISQFPQIESSSLVITTEYVGVSADVVKGFITEPIEKAAMSVPGVDYVDSSTTAGMSKVTVWLKLNENSTDALAELNSRLSQISYELPTGAQDPSVSVNRVDRPSATFYLTVSSSTMDRAALTDYLERDVTPWFSSIEGVHSADVLGGRKPAIRVWLDPLKMASLNIGAHEVRQALIDNNIIASLGSVENTTQNISIMSNALLQTADDFRQLIIRKSDNVFVHLGDIARIELGEDRGSDSARLDLNESVFIGIVTSPGSNEIAIGDELYTLLASMNERLPEGTTITIGYDGTQYMRDALKEIFTTLIETVLLVGVVILLLMGSFRTALVPLITIPISILGSVAAMLLAGFSLNLLTILAIVLSVGLVVDDAIVVVENVARHMREGKGRIEAALLSSRELLRPIFAMTITLALVFAPIGFVSGLSGALFKEFAFTLAIAVLFSGVVAITLSPIMSAYVSPEKGQEGRFTKKVNGLFERISTRYERALYCVFSHRQAILVGAFVLSLLMVPFYLFSQKELAPVEDQSTLFVISEAPSGASLEYNNGYMQEALLLNSVGRHGSLKLFGS</sequence>
<dbReference type="PANTHER" id="PTHR32063:SF14">
    <property type="entry name" value="BLL4319 PROTEIN"/>
    <property type="match status" value="1"/>
</dbReference>
<gene>
    <name evidence="2" type="ORF">SAMN02745132_04661</name>
</gene>
<keyword evidence="1" id="KW-1133">Transmembrane helix</keyword>
<organism evidence="2 3">
    <name type="scientific">Enterovibrio nigricans DSM 22720</name>
    <dbReference type="NCBI Taxonomy" id="1121868"/>
    <lineage>
        <taxon>Bacteria</taxon>
        <taxon>Pseudomonadati</taxon>
        <taxon>Pseudomonadota</taxon>
        <taxon>Gammaproteobacteria</taxon>
        <taxon>Vibrionales</taxon>
        <taxon>Vibrionaceae</taxon>
        <taxon>Enterovibrio</taxon>
    </lineage>
</organism>
<dbReference type="PRINTS" id="PR00702">
    <property type="entry name" value="ACRIFLAVINRP"/>
</dbReference>
<dbReference type="GO" id="GO:0005886">
    <property type="term" value="C:plasma membrane"/>
    <property type="evidence" value="ECO:0007669"/>
    <property type="project" value="TreeGrafter"/>
</dbReference>
<keyword evidence="1" id="KW-0472">Membrane</keyword>
<feature type="transmembrane region" description="Helical" evidence="1">
    <location>
        <begin position="331"/>
        <end position="350"/>
    </location>
</feature>
<feature type="transmembrane region" description="Helical" evidence="1">
    <location>
        <begin position="460"/>
        <end position="486"/>
    </location>
</feature>
<keyword evidence="3" id="KW-1185">Reference proteome</keyword>
<evidence type="ECO:0000313" key="2">
    <source>
        <dbReference type="EMBL" id="SKA71105.1"/>
    </source>
</evidence>
<dbReference type="PANTHER" id="PTHR32063">
    <property type="match status" value="1"/>
</dbReference>
<dbReference type="Pfam" id="PF00873">
    <property type="entry name" value="ACR_tran"/>
    <property type="match status" value="1"/>
</dbReference>
<dbReference type="Gene3D" id="3.30.70.1430">
    <property type="entry name" value="Multidrug efflux transporter AcrB pore domain"/>
    <property type="match status" value="2"/>
</dbReference>
<dbReference type="SUPFAM" id="SSF82714">
    <property type="entry name" value="Multidrug efflux transporter AcrB TolC docking domain, DN and DC subdomains"/>
    <property type="match status" value="1"/>
</dbReference>
<keyword evidence="1" id="KW-0812">Transmembrane</keyword>
<dbReference type="AlphaFoldDB" id="A0A1T4W214"/>
<feature type="transmembrane region" description="Helical" evidence="1">
    <location>
        <begin position="428"/>
        <end position="448"/>
    </location>
</feature>